<evidence type="ECO:0000256" key="4">
    <source>
        <dbReference type="ARBA" id="ARBA00023145"/>
    </source>
</evidence>
<dbReference type="EMBL" id="PDTV01000004">
    <property type="protein sequence ID" value="PIE83532.1"/>
    <property type="molecule type" value="Genomic_DNA"/>
</dbReference>
<evidence type="ECO:0000256" key="1">
    <source>
        <dbReference type="ARBA" id="ARBA00009381"/>
    </source>
</evidence>
<comment type="similarity">
    <text evidence="1">Belongs to the gamma-glutamyltransferase family.</text>
</comment>
<dbReference type="SUPFAM" id="SSF56235">
    <property type="entry name" value="N-terminal nucleophile aminohydrolases (Ntn hydrolases)"/>
    <property type="match status" value="1"/>
</dbReference>
<protein>
    <submittedName>
        <fullName evidence="5">Gamma-glutamyltransferase</fullName>
    </submittedName>
</protein>
<dbReference type="AlphaFoldDB" id="A0A2G6PGA0"/>
<dbReference type="GO" id="GO:0016740">
    <property type="term" value="F:transferase activity"/>
    <property type="evidence" value="ECO:0007669"/>
    <property type="project" value="UniProtKB-KW"/>
</dbReference>
<organism evidence="5 6">
    <name type="scientific">Candidatus Contendibacter odensensis</name>
    <dbReference type="NCBI Taxonomy" id="1400860"/>
    <lineage>
        <taxon>Bacteria</taxon>
        <taxon>Pseudomonadati</taxon>
        <taxon>Pseudomonadota</taxon>
        <taxon>Gammaproteobacteria</taxon>
        <taxon>Candidatus Competibacteraceae</taxon>
        <taxon>Candidatus Contendibacter</taxon>
    </lineage>
</organism>
<dbReference type="GO" id="GO:0016787">
    <property type="term" value="F:hydrolase activity"/>
    <property type="evidence" value="ECO:0007669"/>
    <property type="project" value="UniProtKB-KW"/>
</dbReference>
<evidence type="ECO:0000313" key="6">
    <source>
        <dbReference type="Proteomes" id="UP000229278"/>
    </source>
</evidence>
<sequence>MAPNHPLKGSAASGHPKTTAAASEILRAGGNAFDAVVAAGFAAAVAEPGLTSLGGGGFLLARTAQGRAVLFDFFVDTPGQGLQADLLEPHFYPVTIRFPASEQIFNVGMGSVAVPGVLRGYLHTHQRLGRLPLREVLTPAIELARKGVTINAAQAHILELLEPIMTLNAAGRALFAPEGHYLGEGDRFSNPQLAAFLETLPNDSDHEFYQGVLAHRLAQDMRAGHGLLTTDDLAQYQIIEREPLPMKYRGFQLLTNPAPSFGGSLIALSLRLMEARELSTLDFGSPKHVMLLSAVMDEVSRRRAEGHLSLTDLGQPGINDSMERVRRTASGGTTHISVCDAEGNAASMTTSNGEGSGYIVPETGIMLNNMMGEDDLHPEGFHASPPGMRVASMMAPSMLLDGTRLKLILGSGGSKRIRTAMVQVISNMVDFGINLHDAVNAPRLHWDNEHMQVEPGFSKAALAALEKHWSLNHWSVQNVYFGGVNAVTPEGEGVGDSRRGGSAICIAAS</sequence>
<name>A0A2G6PGA0_9GAMM</name>
<dbReference type="Proteomes" id="UP000229278">
    <property type="component" value="Unassembled WGS sequence"/>
</dbReference>
<keyword evidence="4" id="KW-0865">Zymogen</keyword>
<dbReference type="Gene3D" id="3.60.20.40">
    <property type="match status" value="1"/>
</dbReference>
<dbReference type="Gene3D" id="1.10.246.130">
    <property type="match status" value="1"/>
</dbReference>
<dbReference type="InterPro" id="IPR043137">
    <property type="entry name" value="GGT_ssub_C"/>
</dbReference>
<keyword evidence="3" id="KW-0378">Hydrolase</keyword>
<dbReference type="InterPro" id="IPR043138">
    <property type="entry name" value="GGT_lsub"/>
</dbReference>
<dbReference type="PANTHER" id="PTHR43199">
    <property type="entry name" value="GLUTATHIONE HYDROLASE"/>
    <property type="match status" value="1"/>
</dbReference>
<evidence type="ECO:0000256" key="2">
    <source>
        <dbReference type="ARBA" id="ARBA00022679"/>
    </source>
</evidence>
<evidence type="ECO:0000256" key="3">
    <source>
        <dbReference type="ARBA" id="ARBA00022801"/>
    </source>
</evidence>
<comment type="caution">
    <text evidence="5">The sequence shown here is derived from an EMBL/GenBank/DDBJ whole genome shotgun (WGS) entry which is preliminary data.</text>
</comment>
<dbReference type="PANTHER" id="PTHR43199:SF1">
    <property type="entry name" value="GLUTATHIONE HYDROLASE PROENZYME"/>
    <property type="match status" value="1"/>
</dbReference>
<dbReference type="PRINTS" id="PR01210">
    <property type="entry name" value="GGTRANSPTASE"/>
</dbReference>
<dbReference type="Pfam" id="PF01019">
    <property type="entry name" value="G_glu_transpept"/>
    <property type="match status" value="1"/>
</dbReference>
<proteinExistence type="inferred from homology"/>
<gene>
    <name evidence="5" type="ORF">CSA09_01390</name>
</gene>
<dbReference type="InterPro" id="IPR029055">
    <property type="entry name" value="Ntn_hydrolases_N"/>
</dbReference>
<accession>A0A2G6PGA0</accession>
<evidence type="ECO:0000313" key="5">
    <source>
        <dbReference type="EMBL" id="PIE83532.1"/>
    </source>
</evidence>
<dbReference type="InterPro" id="IPR051792">
    <property type="entry name" value="GGT_bact"/>
</dbReference>
<reference evidence="5 6" key="1">
    <citation type="submission" date="2017-10" db="EMBL/GenBank/DDBJ databases">
        <title>Novel microbial diversity and functional potential in the marine mammal oral microbiome.</title>
        <authorList>
            <person name="Dudek N.K."/>
            <person name="Sun C.L."/>
            <person name="Burstein D."/>
            <person name="Kantor R.S."/>
            <person name="Aliaga Goltsman D.S."/>
            <person name="Bik E.M."/>
            <person name="Thomas B.C."/>
            <person name="Banfield J.F."/>
            <person name="Relman D.A."/>
        </authorList>
    </citation>
    <scope>NUCLEOTIDE SEQUENCE [LARGE SCALE GENOMIC DNA]</scope>
    <source>
        <strain evidence="5">DOLJORAL78_50_517</strain>
    </source>
</reference>
<keyword evidence="2 5" id="KW-0808">Transferase</keyword>